<dbReference type="InterPro" id="IPR042185">
    <property type="entry name" value="Serpin_sf_2"/>
</dbReference>
<dbReference type="PANTHER" id="PTHR11461:SF211">
    <property type="entry name" value="GH10112P-RELATED"/>
    <property type="match status" value="1"/>
</dbReference>
<gene>
    <name evidence="6" type="ORF">NMOB1V02_LOCUS4031</name>
</gene>
<dbReference type="GO" id="GO:0005615">
    <property type="term" value="C:extracellular space"/>
    <property type="evidence" value="ECO:0007669"/>
    <property type="project" value="InterPro"/>
</dbReference>
<protein>
    <recommendedName>
        <fullName evidence="5">Serpin domain-containing protein</fullName>
    </recommendedName>
</protein>
<dbReference type="Proteomes" id="UP000678499">
    <property type="component" value="Unassembled WGS sequence"/>
</dbReference>
<evidence type="ECO:0000256" key="2">
    <source>
        <dbReference type="ARBA" id="ARBA00022690"/>
    </source>
</evidence>
<keyword evidence="7" id="KW-1185">Reference proteome</keyword>
<dbReference type="AlphaFoldDB" id="A0A7R9GBE2"/>
<organism evidence="6">
    <name type="scientific">Notodromas monacha</name>
    <dbReference type="NCBI Taxonomy" id="399045"/>
    <lineage>
        <taxon>Eukaryota</taxon>
        <taxon>Metazoa</taxon>
        <taxon>Ecdysozoa</taxon>
        <taxon>Arthropoda</taxon>
        <taxon>Crustacea</taxon>
        <taxon>Oligostraca</taxon>
        <taxon>Ostracoda</taxon>
        <taxon>Podocopa</taxon>
        <taxon>Podocopida</taxon>
        <taxon>Cypridocopina</taxon>
        <taxon>Cypridoidea</taxon>
        <taxon>Cyprididae</taxon>
        <taxon>Notodromas</taxon>
    </lineage>
</organism>
<reference evidence="6" key="1">
    <citation type="submission" date="2020-11" db="EMBL/GenBank/DDBJ databases">
        <authorList>
            <person name="Tran Van P."/>
        </authorList>
    </citation>
    <scope>NUCLEOTIDE SEQUENCE</scope>
</reference>
<name>A0A7R9GBE2_9CRUS</name>
<keyword evidence="2" id="KW-0646">Protease inhibitor</keyword>
<evidence type="ECO:0000256" key="4">
    <source>
        <dbReference type="RuleBase" id="RU000411"/>
    </source>
</evidence>
<accession>A0A7R9GBE2</accession>
<keyword evidence="3" id="KW-0722">Serine protease inhibitor</keyword>
<dbReference type="OrthoDB" id="6347071at2759"/>
<dbReference type="EMBL" id="CAJPEX010000584">
    <property type="protein sequence ID" value="CAG0916411.1"/>
    <property type="molecule type" value="Genomic_DNA"/>
</dbReference>
<sequence>MAKNLEKSFRAVAIDLFRELRNEDQGNIFFSPFSIQAAFSMVLAGSGGVTHEEMSKVLHFVAADLHKMAKNLEQSFRAVAIDLFRELRNEDQGNIFFSPFSIQAAFSMVLAGSGGVTHEEMSKVLHVMTKNTGDVHDQFRDLLKTIEDHKDVTLATANKVFVQDGAKIQEEYLSRVKESYLSAVENTDFSDDANRAKINAWVEDQTKNKIKDLLPPGSLNAMTRIVLVNAIYFKGNWLNQFDPASTRNQPFFQTKEKTIDVPMMSRKGHYRLIDIDALNARILELPYKGESMSMFLLVPREVDGLEALESALTHEMLEKVISTKGARRELTVVLPKFKLESSFTLSKTLSKLGMPSAFNADEADFSGITGDKSLFVSEGYHKAFLEVNEEGSEAAAATAAVMMLRMMPINITVKADRPFCFFIMDNRNNVPLFLGHVIRPEA</sequence>
<comment type="similarity">
    <text evidence="1 4">Belongs to the serpin family.</text>
</comment>
<dbReference type="CDD" id="cd00172">
    <property type="entry name" value="serpin"/>
    <property type="match status" value="1"/>
</dbReference>
<dbReference type="Gene3D" id="3.30.497.10">
    <property type="entry name" value="Antithrombin, subunit I, domain 2"/>
    <property type="match status" value="2"/>
</dbReference>
<dbReference type="EMBL" id="OA882621">
    <property type="protein sequence ID" value="CAD7276259.1"/>
    <property type="molecule type" value="Genomic_DNA"/>
</dbReference>
<dbReference type="InterPro" id="IPR000215">
    <property type="entry name" value="Serpin_fam"/>
</dbReference>
<dbReference type="SUPFAM" id="SSF56574">
    <property type="entry name" value="Serpins"/>
    <property type="match status" value="2"/>
</dbReference>
<evidence type="ECO:0000313" key="6">
    <source>
        <dbReference type="EMBL" id="CAD7276259.1"/>
    </source>
</evidence>
<evidence type="ECO:0000256" key="3">
    <source>
        <dbReference type="ARBA" id="ARBA00022900"/>
    </source>
</evidence>
<evidence type="ECO:0000256" key="1">
    <source>
        <dbReference type="ARBA" id="ARBA00009500"/>
    </source>
</evidence>
<evidence type="ECO:0000313" key="7">
    <source>
        <dbReference type="Proteomes" id="UP000678499"/>
    </source>
</evidence>
<dbReference type="GO" id="GO:0004867">
    <property type="term" value="F:serine-type endopeptidase inhibitor activity"/>
    <property type="evidence" value="ECO:0007669"/>
    <property type="project" value="UniProtKB-KW"/>
</dbReference>
<evidence type="ECO:0000259" key="5">
    <source>
        <dbReference type="SMART" id="SM00093"/>
    </source>
</evidence>
<dbReference type="Gene3D" id="2.30.39.10">
    <property type="entry name" value="Alpha-1-antitrypsin, domain 1"/>
    <property type="match status" value="1"/>
</dbReference>
<dbReference type="InterPro" id="IPR042178">
    <property type="entry name" value="Serpin_sf_1"/>
</dbReference>
<dbReference type="SMART" id="SM00093">
    <property type="entry name" value="SERPIN"/>
    <property type="match status" value="1"/>
</dbReference>
<proteinExistence type="inferred from homology"/>
<feature type="domain" description="Serpin" evidence="5">
    <location>
        <begin position="81"/>
        <end position="440"/>
    </location>
</feature>
<dbReference type="InterPro" id="IPR036186">
    <property type="entry name" value="Serpin_sf"/>
</dbReference>
<dbReference type="InterPro" id="IPR023796">
    <property type="entry name" value="Serpin_dom"/>
</dbReference>
<dbReference type="PANTHER" id="PTHR11461">
    <property type="entry name" value="SERINE PROTEASE INHIBITOR, SERPIN"/>
    <property type="match status" value="1"/>
</dbReference>
<dbReference type="Pfam" id="PF00079">
    <property type="entry name" value="Serpin"/>
    <property type="match status" value="2"/>
</dbReference>